<dbReference type="OrthoDB" id="10036464at2759"/>
<evidence type="ECO:0000256" key="4">
    <source>
        <dbReference type="ARBA" id="ARBA00022692"/>
    </source>
</evidence>
<evidence type="ECO:0000256" key="1">
    <source>
        <dbReference type="ARBA" id="ARBA00004323"/>
    </source>
</evidence>
<evidence type="ECO:0000256" key="5">
    <source>
        <dbReference type="ARBA" id="ARBA00022968"/>
    </source>
</evidence>
<dbReference type="EMBL" id="CAACVG010002565">
    <property type="protein sequence ID" value="VEN36634.1"/>
    <property type="molecule type" value="Genomic_DNA"/>
</dbReference>
<evidence type="ECO:0000313" key="10">
    <source>
        <dbReference type="EMBL" id="VEN36634.1"/>
    </source>
</evidence>
<keyword evidence="3" id="KW-0963">Cytoplasm</keyword>
<evidence type="ECO:0000256" key="8">
    <source>
        <dbReference type="ARBA" id="ARBA00023136"/>
    </source>
</evidence>
<keyword evidence="4 9" id="KW-0812">Transmembrane</keyword>
<evidence type="ECO:0000313" key="11">
    <source>
        <dbReference type="EMBL" id="VEN60693.1"/>
    </source>
</evidence>
<dbReference type="PANTHER" id="PTHR35259:SF1">
    <property type="entry name" value="BOMBESIN RECEPTOR-ACTIVATED PROTEIN C6ORF89"/>
    <property type="match status" value="1"/>
</dbReference>
<evidence type="ECO:0000256" key="9">
    <source>
        <dbReference type="SAM" id="Phobius"/>
    </source>
</evidence>
<keyword evidence="12" id="KW-1185">Reference proteome</keyword>
<evidence type="ECO:0000256" key="7">
    <source>
        <dbReference type="ARBA" id="ARBA00023034"/>
    </source>
</evidence>
<keyword evidence="8 9" id="KW-0472">Membrane</keyword>
<accession>A0A653DKH7</accession>
<evidence type="ECO:0000256" key="3">
    <source>
        <dbReference type="ARBA" id="ARBA00022490"/>
    </source>
</evidence>
<keyword evidence="5" id="KW-0735">Signal-anchor</keyword>
<proteinExistence type="predicted"/>
<dbReference type="AlphaFoldDB" id="A0A653DKH7"/>
<dbReference type="PANTHER" id="PTHR35259">
    <property type="entry name" value="BOMBESIN RECEPTOR-ACTIVATED PROTEIN C6ORF89"/>
    <property type="match status" value="1"/>
</dbReference>
<feature type="transmembrane region" description="Helical" evidence="9">
    <location>
        <begin position="66"/>
        <end position="84"/>
    </location>
</feature>
<keyword evidence="7" id="KW-0333">Golgi apparatus</keyword>
<evidence type="ECO:0000313" key="12">
    <source>
        <dbReference type="Proteomes" id="UP000410492"/>
    </source>
</evidence>
<sequence length="348" mass="40206">MIDQQTLLARYKKDVDRLRKSAKASGLTDKDINEIIKESLRDLKKELYGSNQTKQRTKAQKVFRTFKYLSILITILLIFIYVLLRVHQPTYSIILRNVQGLTHPTLKIVRMLAVPIIKLFPSLTDLYDESCLIENPFFYVSEMDCSPCENVNTVIDITENKDLFKSGAGTPFVAKSNQEKVSLKTLEELYNANKAVLEPEAYKIKSSTKEIQHFEDLFRKEIPSETHISWRMNKMNLARVIRKVFQRPYFLPDRVGQSVERFLLIDGPTAVPYKLPNTECGYVFVLQGSGERTFVLKPSRECIGKCKTVSVVLKDSHVLLYNWWYWHPISLPVANSTELSISYVNSYC</sequence>
<keyword evidence="6 9" id="KW-1133">Transmembrane helix</keyword>
<dbReference type="Proteomes" id="UP000410492">
    <property type="component" value="Unassembled WGS sequence"/>
</dbReference>
<dbReference type="GO" id="GO:0000139">
    <property type="term" value="C:Golgi membrane"/>
    <property type="evidence" value="ECO:0007669"/>
    <property type="project" value="UniProtKB-SubCell"/>
</dbReference>
<comment type="subcellular location">
    <subcellularLocation>
        <location evidence="2">Cytoplasm</location>
    </subcellularLocation>
    <subcellularLocation>
        <location evidence="1">Golgi apparatus membrane</location>
        <topology evidence="1">Single-pass type II membrane protein</topology>
    </subcellularLocation>
</comment>
<gene>
    <name evidence="11" type="ORF">CALMAC_LOCUS18301</name>
    <name evidence="10" type="ORF">CALMAC_LOCUS2179</name>
</gene>
<dbReference type="InterPro" id="IPR038757">
    <property type="entry name" value="BRAP"/>
</dbReference>
<evidence type="ECO:0000256" key="6">
    <source>
        <dbReference type="ARBA" id="ARBA00022989"/>
    </source>
</evidence>
<protein>
    <submittedName>
        <fullName evidence="11">Uncharacterized protein</fullName>
    </submittedName>
</protein>
<name>A0A653DKH7_CALMS</name>
<reference evidence="11 12" key="1">
    <citation type="submission" date="2019-01" db="EMBL/GenBank/DDBJ databases">
        <authorList>
            <person name="Sayadi A."/>
        </authorList>
    </citation>
    <scope>NUCLEOTIDE SEQUENCE [LARGE SCALE GENOMIC DNA]</scope>
</reference>
<evidence type="ECO:0000256" key="2">
    <source>
        <dbReference type="ARBA" id="ARBA00004496"/>
    </source>
</evidence>
<organism evidence="11 12">
    <name type="scientific">Callosobruchus maculatus</name>
    <name type="common">Southern cowpea weevil</name>
    <name type="synonym">Pulse bruchid</name>
    <dbReference type="NCBI Taxonomy" id="64391"/>
    <lineage>
        <taxon>Eukaryota</taxon>
        <taxon>Metazoa</taxon>
        <taxon>Ecdysozoa</taxon>
        <taxon>Arthropoda</taxon>
        <taxon>Hexapoda</taxon>
        <taxon>Insecta</taxon>
        <taxon>Pterygota</taxon>
        <taxon>Neoptera</taxon>
        <taxon>Endopterygota</taxon>
        <taxon>Coleoptera</taxon>
        <taxon>Polyphaga</taxon>
        <taxon>Cucujiformia</taxon>
        <taxon>Chrysomeloidea</taxon>
        <taxon>Chrysomelidae</taxon>
        <taxon>Bruchinae</taxon>
        <taxon>Bruchini</taxon>
        <taxon>Callosobruchus</taxon>
    </lineage>
</organism>
<dbReference type="EMBL" id="CAACVG010012693">
    <property type="protein sequence ID" value="VEN60693.1"/>
    <property type="molecule type" value="Genomic_DNA"/>
</dbReference>